<dbReference type="Gene3D" id="3.40.50.20">
    <property type="match status" value="2"/>
</dbReference>
<dbReference type="InterPro" id="IPR005479">
    <property type="entry name" value="CPAse_ATP-bd"/>
</dbReference>
<evidence type="ECO:0000256" key="9">
    <source>
        <dbReference type="PROSITE-ProRule" id="PRU00409"/>
    </source>
</evidence>
<dbReference type="PROSITE" id="PS50975">
    <property type="entry name" value="ATP_GRASP"/>
    <property type="match status" value="1"/>
</dbReference>
<dbReference type="GO" id="GO:0004087">
    <property type="term" value="F:carbamoyl-phosphate synthase (ammonia) activity"/>
    <property type="evidence" value="ECO:0007669"/>
    <property type="project" value="UniProtKB-EC"/>
</dbReference>
<keyword evidence="5 9" id="KW-0067">ATP-binding</keyword>
<dbReference type="PANTHER" id="PTHR11405:SF53">
    <property type="entry name" value="CARBAMOYL-PHOSPHATE SYNTHASE [AMMONIA], MITOCHONDRIAL"/>
    <property type="match status" value="1"/>
</dbReference>
<dbReference type="InterPro" id="IPR005483">
    <property type="entry name" value="CPSase_dom"/>
</dbReference>
<comment type="similarity">
    <text evidence="1">Belongs to the CarB family.</text>
</comment>
<dbReference type="EMBL" id="QUBG01000002">
    <property type="protein sequence ID" value="TPR45047.1"/>
    <property type="molecule type" value="Genomic_DNA"/>
</dbReference>
<evidence type="ECO:0000313" key="12">
    <source>
        <dbReference type="Proteomes" id="UP000784700"/>
    </source>
</evidence>
<accession>A0A9Q8MU08</accession>
<evidence type="ECO:0000256" key="5">
    <source>
        <dbReference type="ARBA" id="ARBA00022840"/>
    </source>
</evidence>
<dbReference type="Gene3D" id="1.10.1030.10">
    <property type="entry name" value="Carbamoyl-phosphate synthetase, large subunit oligomerisation domain"/>
    <property type="match status" value="1"/>
</dbReference>
<gene>
    <name evidence="11" type="ORF">DY130_02325</name>
</gene>
<comment type="catalytic activity">
    <reaction evidence="8">
        <text>hydrogencarbonate + NH4(+) + 2 ATP = carbamoyl phosphate + 2 ADP + phosphate + 2 H(+)</text>
        <dbReference type="Rhea" id="RHEA:18029"/>
        <dbReference type="ChEBI" id="CHEBI:15378"/>
        <dbReference type="ChEBI" id="CHEBI:17544"/>
        <dbReference type="ChEBI" id="CHEBI:28938"/>
        <dbReference type="ChEBI" id="CHEBI:30616"/>
        <dbReference type="ChEBI" id="CHEBI:43474"/>
        <dbReference type="ChEBI" id="CHEBI:58228"/>
        <dbReference type="ChEBI" id="CHEBI:456216"/>
        <dbReference type="EC" id="6.3.4.16"/>
    </reaction>
</comment>
<dbReference type="SMART" id="SM01096">
    <property type="entry name" value="CPSase_L_D3"/>
    <property type="match status" value="1"/>
</dbReference>
<reference evidence="11" key="1">
    <citation type="submission" date="2018-08" db="EMBL/GenBank/DDBJ databases">
        <title>Comparative genomics of wild bee and flower associated Lactobacillus reveals potential adaptation to the bee host.</title>
        <authorList>
            <person name="Vuong H.Q."/>
            <person name="Mcfrederick Q.S."/>
        </authorList>
    </citation>
    <scope>NUCLEOTIDE SEQUENCE</scope>
    <source>
        <strain evidence="11">HV_63</strain>
    </source>
</reference>
<dbReference type="GO" id="GO:0004088">
    <property type="term" value="F:carbamoyl-phosphate synthase (glutamine-hydrolyzing) activity"/>
    <property type="evidence" value="ECO:0007669"/>
    <property type="project" value="TreeGrafter"/>
</dbReference>
<evidence type="ECO:0000256" key="2">
    <source>
        <dbReference type="ARBA" id="ARBA00022598"/>
    </source>
</evidence>
<dbReference type="FunFam" id="3.40.50.20:FF:000001">
    <property type="entry name" value="Carbamoyl-phosphate synthase large chain"/>
    <property type="match status" value="2"/>
</dbReference>
<dbReference type="SUPFAM" id="SSF52440">
    <property type="entry name" value="PreATP-grasp domain"/>
    <property type="match status" value="2"/>
</dbReference>
<keyword evidence="3" id="KW-0479">Metal-binding</keyword>
<evidence type="ECO:0000256" key="1">
    <source>
        <dbReference type="ARBA" id="ARBA00009799"/>
    </source>
</evidence>
<dbReference type="InterPro" id="IPR011761">
    <property type="entry name" value="ATP-grasp"/>
</dbReference>
<evidence type="ECO:0000256" key="4">
    <source>
        <dbReference type="ARBA" id="ARBA00022741"/>
    </source>
</evidence>
<dbReference type="GO" id="GO:0046872">
    <property type="term" value="F:metal ion binding"/>
    <property type="evidence" value="ECO:0007669"/>
    <property type="project" value="UniProtKB-KW"/>
</dbReference>
<dbReference type="Proteomes" id="UP000784700">
    <property type="component" value="Unassembled WGS sequence"/>
</dbReference>
<dbReference type="GO" id="GO:0005524">
    <property type="term" value="F:ATP binding"/>
    <property type="evidence" value="ECO:0007669"/>
    <property type="project" value="UniProtKB-UniRule"/>
</dbReference>
<evidence type="ECO:0000256" key="3">
    <source>
        <dbReference type="ARBA" id="ARBA00022723"/>
    </source>
</evidence>
<dbReference type="Pfam" id="PF02786">
    <property type="entry name" value="CPSase_L_D2"/>
    <property type="match status" value="1"/>
</dbReference>
<dbReference type="GO" id="GO:0006221">
    <property type="term" value="P:pyrimidine nucleotide biosynthetic process"/>
    <property type="evidence" value="ECO:0007669"/>
    <property type="project" value="UniProtKB-KW"/>
</dbReference>
<keyword evidence="4 9" id="KW-0547">Nucleotide-binding</keyword>
<evidence type="ECO:0000313" key="11">
    <source>
        <dbReference type="EMBL" id="TPR45047.1"/>
    </source>
</evidence>
<dbReference type="InterPro" id="IPR036897">
    <property type="entry name" value="CarbamoylP_synth_lsu_oligo_sf"/>
</dbReference>
<proteinExistence type="inferred from homology"/>
<keyword evidence="2" id="KW-0436">Ligase</keyword>
<keyword evidence="6" id="KW-0665">Pyrimidine biosynthesis</keyword>
<dbReference type="PANTHER" id="PTHR11405">
    <property type="entry name" value="CARBAMOYLTRANSFERASE FAMILY MEMBER"/>
    <property type="match status" value="1"/>
</dbReference>
<evidence type="ECO:0000256" key="8">
    <source>
        <dbReference type="ARBA" id="ARBA00047359"/>
    </source>
</evidence>
<evidence type="ECO:0000256" key="7">
    <source>
        <dbReference type="ARBA" id="ARBA00023211"/>
    </source>
</evidence>
<dbReference type="RefSeq" id="WP_140924001.1">
    <property type="nucleotide sequence ID" value="NZ_QUBF01000002.1"/>
</dbReference>
<organism evidence="11 12">
    <name type="scientific">Apilactobacillus micheneri</name>
    <dbReference type="NCBI Taxonomy" id="1899430"/>
    <lineage>
        <taxon>Bacteria</taxon>
        <taxon>Bacillati</taxon>
        <taxon>Bacillota</taxon>
        <taxon>Bacilli</taxon>
        <taxon>Lactobacillales</taxon>
        <taxon>Lactobacillaceae</taxon>
        <taxon>Apilactobacillus</taxon>
    </lineage>
</organism>
<dbReference type="Gene3D" id="3.30.470.20">
    <property type="entry name" value="ATP-grasp fold, B domain"/>
    <property type="match status" value="1"/>
</dbReference>
<keyword evidence="7" id="KW-0464">Manganese</keyword>
<evidence type="ECO:0000259" key="10">
    <source>
        <dbReference type="PROSITE" id="PS50975"/>
    </source>
</evidence>
<evidence type="ECO:0000256" key="6">
    <source>
        <dbReference type="ARBA" id="ARBA00022975"/>
    </source>
</evidence>
<feature type="domain" description="ATP-grasp" evidence="10">
    <location>
        <begin position="132"/>
        <end position="325"/>
    </location>
</feature>
<protein>
    <submittedName>
        <fullName evidence="11">ATP-grasp domain-containing protein</fullName>
    </submittedName>
</protein>
<sequence length="831" mass="94389">MFNNEIKKVLILGSGPSSIGNETELDSAAFQMMVALKRNGIKTLIMDNNPFSLTMTEVQSANTFVKEINLKNVLEVIKKSKPDAIIPTVGGLRAIHITQELMNQGILRDLNVQVLGISEAALKTVNDSNRMKTVIQQSDEPCIPSKIVNNESEAFDVVRQIGFPVIIKPINQKDSVKRKVCKNTDELSYFLENTFDEQNKKCIVEKSVVGFKQIEMVGIRDENGTKILVNGLENVDAVGVHSGDSIVVSPIQTLTDIEYQNLRTATFKIMENLDIVGVCHLQFALSAKDNLYFITKINPLVNQSTAFSARATGYPLVYTCTNLMLGKQLNEIQLPEKYNHLTAVMEPSLDHIVVKIPIWPFENIPQASQRLNTVMKSVGSTIGVGRTVEEAMLKALRSSQFSPRDVLPSMKDLDNDELINRLIHPQSNRLLVLIEAIRRGYQVDDLEELTKINQFYFYKLKKLLDVEKLIVNHPMDLNTIEHAHQFGFGDGMMAETWNIPIQKVRDIYHQYNEYPTYKSIESSAGELEQNIESFYSSFEKENESHKESQKTALVIGRGGNKLGPNTAADYYTAEVLIQLHKLGYKTVVMNNNPNALSLSPQISDKQYIEPIQLGDILNIIELEEPVRVFVPGNRHFLMKQLKEYTELNVQILPPDQDTGVILPKNVSYALNFFVTNDNNYFISSEKLMSNLNNDLDHVTNYEMPYIDIDYNQLTKNIKEASLHIDQSNWIGLVQILFNEKDNGESEYVGIRPLRLTETIFLSKATGINWIRELVKFYTKRFDSKIIDELNTNQNRITTMRATFPFKQLNIHIDHGNSSQEIGAKLKFRLKE</sequence>
<name>A0A9Q8MU08_9LACO</name>
<dbReference type="SUPFAM" id="SSF48108">
    <property type="entry name" value="Carbamoyl phosphate synthetase, large subunit connection domain"/>
    <property type="match status" value="1"/>
</dbReference>
<dbReference type="InterPro" id="IPR016185">
    <property type="entry name" value="PreATP-grasp_dom_sf"/>
</dbReference>
<dbReference type="GO" id="GO:0006541">
    <property type="term" value="P:glutamine metabolic process"/>
    <property type="evidence" value="ECO:0007669"/>
    <property type="project" value="TreeGrafter"/>
</dbReference>
<dbReference type="SUPFAM" id="SSF56059">
    <property type="entry name" value="Glutathione synthetase ATP-binding domain-like"/>
    <property type="match status" value="1"/>
</dbReference>
<dbReference type="GO" id="GO:0005737">
    <property type="term" value="C:cytoplasm"/>
    <property type="evidence" value="ECO:0007669"/>
    <property type="project" value="TreeGrafter"/>
</dbReference>
<dbReference type="Pfam" id="PF25596">
    <property type="entry name" value="CPSase_L_D1"/>
    <property type="match status" value="2"/>
</dbReference>
<comment type="caution">
    <text evidence="11">The sequence shown here is derived from an EMBL/GenBank/DDBJ whole genome shotgun (WGS) entry which is preliminary data.</text>
</comment>
<dbReference type="GeneID" id="58108014"/>
<dbReference type="InterPro" id="IPR058047">
    <property type="entry name" value="CPSase_preATP-grasp"/>
</dbReference>
<dbReference type="InterPro" id="IPR005480">
    <property type="entry name" value="CPSase_lsu_oligo"/>
</dbReference>
<dbReference type="Pfam" id="PF02787">
    <property type="entry name" value="CPSase_L_D3"/>
    <property type="match status" value="1"/>
</dbReference>
<dbReference type="AlphaFoldDB" id="A0A9Q8MU08"/>
<dbReference type="PRINTS" id="PR00098">
    <property type="entry name" value="CPSASE"/>
</dbReference>